<feature type="transmembrane region" description="Helical" evidence="5">
    <location>
        <begin position="123"/>
        <end position="145"/>
    </location>
</feature>
<feature type="transmembrane region" description="Helical" evidence="5">
    <location>
        <begin position="302"/>
        <end position="335"/>
    </location>
</feature>
<keyword evidence="2 5" id="KW-0812">Transmembrane</keyword>
<evidence type="ECO:0000256" key="2">
    <source>
        <dbReference type="ARBA" id="ARBA00022692"/>
    </source>
</evidence>
<gene>
    <name evidence="6" type="primary">tspan33_1</name>
    <name evidence="6" type="ORF">Bhyg_09207</name>
</gene>
<dbReference type="AlphaFoldDB" id="A0A9Q0N6C8"/>
<feature type="transmembrane region" description="Helical" evidence="5">
    <location>
        <begin position="269"/>
        <end position="290"/>
    </location>
</feature>
<dbReference type="InterPro" id="IPR008952">
    <property type="entry name" value="Tetraspanin_EC2_sf"/>
</dbReference>
<evidence type="ECO:0000313" key="6">
    <source>
        <dbReference type="EMBL" id="KAJ6644240.1"/>
    </source>
</evidence>
<dbReference type="PANTHER" id="PTHR19282:SF456">
    <property type="entry name" value="CD63 MOLECULE"/>
    <property type="match status" value="1"/>
</dbReference>
<dbReference type="GO" id="GO:0005886">
    <property type="term" value="C:plasma membrane"/>
    <property type="evidence" value="ECO:0007669"/>
    <property type="project" value="TreeGrafter"/>
</dbReference>
<keyword evidence="4 5" id="KW-0472">Membrane</keyword>
<accession>A0A9Q0N6C8</accession>
<evidence type="ECO:0000256" key="4">
    <source>
        <dbReference type="ARBA" id="ARBA00023136"/>
    </source>
</evidence>
<feature type="transmembrane region" description="Helical" evidence="5">
    <location>
        <begin position="59"/>
        <end position="82"/>
    </location>
</feature>
<name>A0A9Q0N6C8_9DIPT</name>
<dbReference type="OrthoDB" id="9972904at2759"/>
<dbReference type="EMBL" id="WJQU01000002">
    <property type="protein sequence ID" value="KAJ6644240.1"/>
    <property type="molecule type" value="Genomic_DNA"/>
</dbReference>
<comment type="subcellular location">
    <subcellularLocation>
        <location evidence="1">Membrane</location>
        <topology evidence="1">Multi-pass membrane protein</topology>
    </subcellularLocation>
</comment>
<protein>
    <submittedName>
        <fullName evidence="6">Tetraspanin-33</fullName>
    </submittedName>
</protein>
<feature type="transmembrane region" description="Helical" evidence="5">
    <location>
        <begin position="94"/>
        <end position="117"/>
    </location>
</feature>
<reference evidence="6" key="1">
    <citation type="submission" date="2022-07" db="EMBL/GenBank/DDBJ databases">
        <authorList>
            <person name="Trinca V."/>
            <person name="Uliana J.V.C."/>
            <person name="Torres T.T."/>
            <person name="Ward R.J."/>
            <person name="Monesi N."/>
        </authorList>
    </citation>
    <scope>NUCLEOTIDE SEQUENCE</scope>
    <source>
        <strain evidence="6">HSMRA1968</strain>
        <tissue evidence="6">Whole embryos</tissue>
    </source>
</reference>
<dbReference type="PANTHER" id="PTHR19282">
    <property type="entry name" value="TETRASPANIN"/>
    <property type="match status" value="1"/>
</dbReference>
<dbReference type="InterPro" id="IPR018499">
    <property type="entry name" value="Tetraspanin/Peripherin"/>
</dbReference>
<keyword evidence="7" id="KW-1185">Reference proteome</keyword>
<dbReference type="SUPFAM" id="SSF48652">
    <property type="entry name" value="Tetraspanin"/>
    <property type="match status" value="2"/>
</dbReference>
<evidence type="ECO:0000256" key="1">
    <source>
        <dbReference type="ARBA" id="ARBA00004141"/>
    </source>
</evidence>
<sequence>MKKDEDVSVKLMKSLQSSKECASKGCQNLSNNINKTYTERKENGQNKTLTMSFVKYGLVFLNIFYMITSLAMIDIGLIGQIIHKTSYWWPALRTLSICWIATGVILLFVSLFGIIGAFKEDVIWINIFGVLMTIVFMVQISSAIVSFHFIGKSDSVAHDGISDLMSRYSYNANAQTQMDWLQARFGCCGNNDPNDWIEMHGFRRPSPSGYSHNYYNRLSTSTTTSSTPLPDRMPSSCCWTGSNYNDLSCEKHFHSGCNRYIREIFSETVMIIGSVALAIAGIEVTSLVMIEIGVSGQITHNIFYFFPALHTLSVCWIVAGAILLFVSLIGIIGAFKENVNWINIFGVLMTIVFVVQISSAIISFQFIGKSYSVAYGGISELMNRYSYDANAQSQMDWLQANLGCCGNDGPSEWNAFDRFRRSSSNSYDYYYRSSTTTLSTPLPDRMPSSCCLSGSNYNDLSCEKHFDSGCNRYIREIFSETVMIIGSVALAIAGIEIVGIALAFMVSRIMRKTKSFIAIKRYEELDNRPKNVEPTSTNAIETVEENV</sequence>
<feature type="transmembrane region" description="Helical" evidence="5">
    <location>
        <begin position="482"/>
        <end position="506"/>
    </location>
</feature>
<dbReference type="Proteomes" id="UP001151699">
    <property type="component" value="Chromosome B"/>
</dbReference>
<feature type="transmembrane region" description="Helical" evidence="5">
    <location>
        <begin position="342"/>
        <end position="367"/>
    </location>
</feature>
<proteinExistence type="predicted"/>
<dbReference type="Gene3D" id="1.10.1450.10">
    <property type="entry name" value="Tetraspanin"/>
    <property type="match status" value="2"/>
</dbReference>
<organism evidence="6 7">
    <name type="scientific">Pseudolycoriella hygida</name>
    <dbReference type="NCBI Taxonomy" id="35572"/>
    <lineage>
        <taxon>Eukaryota</taxon>
        <taxon>Metazoa</taxon>
        <taxon>Ecdysozoa</taxon>
        <taxon>Arthropoda</taxon>
        <taxon>Hexapoda</taxon>
        <taxon>Insecta</taxon>
        <taxon>Pterygota</taxon>
        <taxon>Neoptera</taxon>
        <taxon>Endopterygota</taxon>
        <taxon>Diptera</taxon>
        <taxon>Nematocera</taxon>
        <taxon>Sciaroidea</taxon>
        <taxon>Sciaridae</taxon>
        <taxon>Pseudolycoriella</taxon>
    </lineage>
</organism>
<dbReference type="Pfam" id="PF00335">
    <property type="entry name" value="Tetraspanin"/>
    <property type="match status" value="2"/>
</dbReference>
<evidence type="ECO:0000256" key="3">
    <source>
        <dbReference type="ARBA" id="ARBA00022989"/>
    </source>
</evidence>
<dbReference type="PRINTS" id="PR00259">
    <property type="entry name" value="TMFOUR"/>
</dbReference>
<keyword evidence="3 5" id="KW-1133">Transmembrane helix</keyword>
<dbReference type="CDD" id="cd03127">
    <property type="entry name" value="tetraspanin_LEL"/>
    <property type="match status" value="2"/>
</dbReference>
<evidence type="ECO:0000313" key="7">
    <source>
        <dbReference type="Proteomes" id="UP001151699"/>
    </source>
</evidence>
<evidence type="ECO:0000256" key="5">
    <source>
        <dbReference type="SAM" id="Phobius"/>
    </source>
</evidence>
<comment type="caution">
    <text evidence="6">The sequence shown here is derived from an EMBL/GenBank/DDBJ whole genome shotgun (WGS) entry which is preliminary data.</text>
</comment>